<sequence>MLGDIEIKEPSTYDSCRMEEKAPNDPESSTEFAPTKVCVTHILFQRAAMPPTKLQEHSKFDDSHDKILSSNHLDTGQAIDKKSFGC</sequence>
<reference evidence="2 3" key="1">
    <citation type="submission" date="2019-09" db="EMBL/GenBank/DDBJ databases">
        <authorList>
            <person name="Ou C."/>
        </authorList>
    </citation>
    <scope>NUCLEOTIDE SEQUENCE [LARGE SCALE GENOMIC DNA]</scope>
    <source>
        <strain evidence="2">S2</strain>
        <tissue evidence="2">Leaf</tissue>
    </source>
</reference>
<dbReference type="AlphaFoldDB" id="A0A5N5FV73"/>
<evidence type="ECO:0000256" key="1">
    <source>
        <dbReference type="SAM" id="MobiDB-lite"/>
    </source>
</evidence>
<organism evidence="2 3">
    <name type="scientific">Pyrus ussuriensis x Pyrus communis</name>
    <dbReference type="NCBI Taxonomy" id="2448454"/>
    <lineage>
        <taxon>Eukaryota</taxon>
        <taxon>Viridiplantae</taxon>
        <taxon>Streptophyta</taxon>
        <taxon>Embryophyta</taxon>
        <taxon>Tracheophyta</taxon>
        <taxon>Spermatophyta</taxon>
        <taxon>Magnoliopsida</taxon>
        <taxon>eudicotyledons</taxon>
        <taxon>Gunneridae</taxon>
        <taxon>Pentapetalae</taxon>
        <taxon>rosids</taxon>
        <taxon>fabids</taxon>
        <taxon>Rosales</taxon>
        <taxon>Rosaceae</taxon>
        <taxon>Amygdaloideae</taxon>
        <taxon>Maleae</taxon>
        <taxon>Pyrus</taxon>
    </lineage>
</organism>
<name>A0A5N5FV73_9ROSA</name>
<comment type="caution">
    <text evidence="2">The sequence shown here is derived from an EMBL/GenBank/DDBJ whole genome shotgun (WGS) entry which is preliminary data.</text>
</comment>
<accession>A0A5N5FV73</accession>
<gene>
    <name evidence="2" type="ORF">D8674_003169</name>
</gene>
<dbReference type="Proteomes" id="UP000327157">
    <property type="component" value="Chromosome 10"/>
</dbReference>
<feature type="compositionally biased region" description="Basic and acidic residues" evidence="1">
    <location>
        <begin position="1"/>
        <end position="24"/>
    </location>
</feature>
<evidence type="ECO:0000313" key="2">
    <source>
        <dbReference type="EMBL" id="KAB2602164.1"/>
    </source>
</evidence>
<protein>
    <submittedName>
        <fullName evidence="2">Uncharacterized protein</fullName>
    </submittedName>
</protein>
<feature type="region of interest" description="Disordered" evidence="1">
    <location>
        <begin position="1"/>
        <end position="31"/>
    </location>
</feature>
<keyword evidence="3" id="KW-1185">Reference proteome</keyword>
<evidence type="ECO:0000313" key="3">
    <source>
        <dbReference type="Proteomes" id="UP000327157"/>
    </source>
</evidence>
<dbReference type="EMBL" id="SMOL01000695">
    <property type="protein sequence ID" value="KAB2602164.1"/>
    <property type="molecule type" value="Genomic_DNA"/>
</dbReference>
<reference evidence="3" key="2">
    <citation type="submission" date="2019-10" db="EMBL/GenBank/DDBJ databases">
        <title>A de novo genome assembly of a pear dwarfing rootstock.</title>
        <authorList>
            <person name="Wang F."/>
            <person name="Wang J."/>
            <person name="Li S."/>
            <person name="Zhang Y."/>
            <person name="Fang M."/>
            <person name="Ma L."/>
            <person name="Zhao Y."/>
            <person name="Jiang S."/>
        </authorList>
    </citation>
    <scope>NUCLEOTIDE SEQUENCE [LARGE SCALE GENOMIC DNA]</scope>
</reference>
<proteinExistence type="predicted"/>
<reference evidence="2 3" key="3">
    <citation type="submission" date="2019-11" db="EMBL/GenBank/DDBJ databases">
        <title>A de novo genome assembly of a pear dwarfing rootstock.</title>
        <authorList>
            <person name="Wang F."/>
            <person name="Wang J."/>
            <person name="Li S."/>
            <person name="Zhang Y."/>
            <person name="Fang M."/>
            <person name="Ma L."/>
            <person name="Zhao Y."/>
            <person name="Jiang S."/>
        </authorList>
    </citation>
    <scope>NUCLEOTIDE SEQUENCE [LARGE SCALE GENOMIC DNA]</scope>
    <source>
        <strain evidence="2">S2</strain>
        <tissue evidence="2">Leaf</tissue>
    </source>
</reference>